<gene>
    <name evidence="2" type="ORF">V6N12_031309</name>
</gene>
<organism evidence="2 3">
    <name type="scientific">Hibiscus sabdariffa</name>
    <name type="common">roselle</name>
    <dbReference type="NCBI Taxonomy" id="183260"/>
    <lineage>
        <taxon>Eukaryota</taxon>
        <taxon>Viridiplantae</taxon>
        <taxon>Streptophyta</taxon>
        <taxon>Embryophyta</taxon>
        <taxon>Tracheophyta</taxon>
        <taxon>Spermatophyta</taxon>
        <taxon>Magnoliopsida</taxon>
        <taxon>eudicotyledons</taxon>
        <taxon>Gunneridae</taxon>
        <taxon>Pentapetalae</taxon>
        <taxon>rosids</taxon>
        <taxon>malvids</taxon>
        <taxon>Malvales</taxon>
        <taxon>Malvaceae</taxon>
        <taxon>Malvoideae</taxon>
        <taxon>Hibiscus</taxon>
    </lineage>
</organism>
<keyword evidence="3" id="KW-1185">Reference proteome</keyword>
<reference evidence="2 3" key="1">
    <citation type="journal article" date="2024" name="G3 (Bethesda)">
        <title>Genome assembly of Hibiscus sabdariffa L. provides insights into metabolisms of medicinal natural products.</title>
        <authorList>
            <person name="Kim T."/>
        </authorList>
    </citation>
    <scope>NUCLEOTIDE SEQUENCE [LARGE SCALE GENOMIC DNA]</scope>
    <source>
        <strain evidence="2">TK-2024</strain>
        <tissue evidence="2">Old leaves</tissue>
    </source>
</reference>
<evidence type="ECO:0000256" key="1">
    <source>
        <dbReference type="SAM" id="MobiDB-lite"/>
    </source>
</evidence>
<feature type="compositionally biased region" description="Basic residues" evidence="1">
    <location>
        <begin position="95"/>
        <end position="104"/>
    </location>
</feature>
<comment type="caution">
    <text evidence="2">The sequence shown here is derived from an EMBL/GenBank/DDBJ whole genome shotgun (WGS) entry which is preliminary data.</text>
</comment>
<proteinExistence type="predicted"/>
<dbReference type="EMBL" id="JBBPBM010000019">
    <property type="protein sequence ID" value="KAK8554345.1"/>
    <property type="molecule type" value="Genomic_DNA"/>
</dbReference>
<feature type="region of interest" description="Disordered" evidence="1">
    <location>
        <begin position="41"/>
        <end position="114"/>
    </location>
</feature>
<dbReference type="Proteomes" id="UP001472677">
    <property type="component" value="Unassembled WGS sequence"/>
</dbReference>
<accession>A0ABR2E931</accession>
<sequence length="141" mass="15176">MNEGTEDGGGQMIAGIEPCKTEIDVVALTEGTKKHIVVSNDSSTIRGTRTHRRRSLQGNVDRPKVVPPTADGVLRTRKMKGAKTDGNSATSCTCKRSHHRKHRSSSSVKLSRSGTTLDVVVTDSTIGLEMEEAAIQPRLVP</sequence>
<name>A0ABR2E931_9ROSI</name>
<evidence type="ECO:0000313" key="2">
    <source>
        <dbReference type="EMBL" id="KAK8554345.1"/>
    </source>
</evidence>
<feature type="compositionally biased region" description="Polar residues" evidence="1">
    <location>
        <begin position="85"/>
        <end position="94"/>
    </location>
</feature>
<evidence type="ECO:0000313" key="3">
    <source>
        <dbReference type="Proteomes" id="UP001472677"/>
    </source>
</evidence>
<protein>
    <submittedName>
        <fullName evidence="2">Uncharacterized protein</fullName>
    </submittedName>
</protein>